<feature type="region of interest" description="Disordered" evidence="1">
    <location>
        <begin position="43"/>
        <end position="66"/>
    </location>
</feature>
<proteinExistence type="predicted"/>
<protein>
    <submittedName>
        <fullName evidence="2">Uncharacterized protein</fullName>
    </submittedName>
</protein>
<evidence type="ECO:0000313" key="2">
    <source>
        <dbReference type="EMBL" id="TDZ34418.1"/>
    </source>
</evidence>
<reference evidence="2 3" key="1">
    <citation type="submission" date="2018-11" db="EMBL/GenBank/DDBJ databases">
        <title>Genome sequence and assembly of Colletotrichum spinosum.</title>
        <authorList>
            <person name="Gan P."/>
            <person name="Shirasu K."/>
        </authorList>
    </citation>
    <scope>NUCLEOTIDE SEQUENCE [LARGE SCALE GENOMIC DNA]</scope>
    <source>
        <strain evidence="2 3">CBS 515.97</strain>
    </source>
</reference>
<accession>A0A4R8Q7T3</accession>
<organism evidence="2 3">
    <name type="scientific">Colletotrichum spinosum</name>
    <dbReference type="NCBI Taxonomy" id="1347390"/>
    <lineage>
        <taxon>Eukaryota</taxon>
        <taxon>Fungi</taxon>
        <taxon>Dikarya</taxon>
        <taxon>Ascomycota</taxon>
        <taxon>Pezizomycotina</taxon>
        <taxon>Sordariomycetes</taxon>
        <taxon>Hypocreomycetidae</taxon>
        <taxon>Glomerellales</taxon>
        <taxon>Glomerellaceae</taxon>
        <taxon>Colletotrichum</taxon>
        <taxon>Colletotrichum orbiculare species complex</taxon>
    </lineage>
</organism>
<comment type="caution">
    <text evidence="2">The sequence shown here is derived from an EMBL/GenBank/DDBJ whole genome shotgun (WGS) entry which is preliminary data.</text>
</comment>
<sequence>MTPVRTSATLFPVLSPAIATKTTRVKARRLALRETETHEFVAMASATTSSPPLASGPKQHHTGASD</sequence>
<dbReference type="Proteomes" id="UP000295083">
    <property type="component" value="Unassembled WGS sequence"/>
</dbReference>
<dbReference type="EMBL" id="QAPG01000054">
    <property type="protein sequence ID" value="TDZ34418.1"/>
    <property type="molecule type" value="Genomic_DNA"/>
</dbReference>
<name>A0A4R8Q7T3_9PEZI</name>
<keyword evidence="3" id="KW-1185">Reference proteome</keyword>
<dbReference type="AlphaFoldDB" id="A0A4R8Q7T3"/>
<evidence type="ECO:0000313" key="3">
    <source>
        <dbReference type="Proteomes" id="UP000295083"/>
    </source>
</evidence>
<evidence type="ECO:0000256" key="1">
    <source>
        <dbReference type="SAM" id="MobiDB-lite"/>
    </source>
</evidence>
<feature type="compositionally biased region" description="Low complexity" evidence="1">
    <location>
        <begin position="43"/>
        <end position="55"/>
    </location>
</feature>
<gene>
    <name evidence="2" type="ORF">C8035_v009397</name>
</gene>